<keyword evidence="6 10" id="KW-0378">Hydrolase</keyword>
<evidence type="ECO:0000256" key="11">
    <source>
        <dbReference type="SAM" id="MobiDB-lite"/>
    </source>
</evidence>
<protein>
    <recommendedName>
        <fullName evidence="4 10">Mannan endo-1,6-alpha-mannosidase</fullName>
        <ecNumber evidence="4 10">3.2.1.101</ecNumber>
    </recommendedName>
</protein>
<comment type="catalytic activity">
    <reaction evidence="1 10">
        <text>Random hydrolysis of (1-&gt;6)-alpha-D-mannosidic linkages in unbranched (1-&gt;6)-mannans.</text>
        <dbReference type="EC" id="3.2.1.101"/>
    </reaction>
</comment>
<dbReference type="InterPro" id="IPR005198">
    <property type="entry name" value="Glyco_hydro_76"/>
</dbReference>
<evidence type="ECO:0000256" key="8">
    <source>
        <dbReference type="ARBA" id="ARBA00023180"/>
    </source>
</evidence>
<keyword evidence="14" id="KW-1185">Reference proteome</keyword>
<dbReference type="SUPFAM" id="SSF48208">
    <property type="entry name" value="Six-hairpin glycosidases"/>
    <property type="match status" value="1"/>
</dbReference>
<feature type="signal peptide" evidence="12">
    <location>
        <begin position="1"/>
        <end position="19"/>
    </location>
</feature>
<dbReference type="GO" id="GO:0008496">
    <property type="term" value="F:mannan endo-1,6-alpha-mannosidase activity"/>
    <property type="evidence" value="ECO:0007669"/>
    <property type="project" value="UniProtKB-UniRule"/>
</dbReference>
<keyword evidence="5 12" id="KW-0732">Signal</keyword>
<dbReference type="GO" id="GO:0016052">
    <property type="term" value="P:carbohydrate catabolic process"/>
    <property type="evidence" value="ECO:0007669"/>
    <property type="project" value="InterPro"/>
</dbReference>
<dbReference type="Proteomes" id="UP000799772">
    <property type="component" value="Unassembled WGS sequence"/>
</dbReference>
<dbReference type="PANTHER" id="PTHR12145">
    <property type="entry name" value="MANNAN ENDO-1,6-ALPHA-MANNOSIDASE DCW1"/>
    <property type="match status" value="1"/>
</dbReference>
<evidence type="ECO:0000256" key="10">
    <source>
        <dbReference type="PIRNR" id="PIRNR016302"/>
    </source>
</evidence>
<accession>A0A9P4IMJ2</accession>
<evidence type="ECO:0000256" key="12">
    <source>
        <dbReference type="SAM" id="SignalP"/>
    </source>
</evidence>
<evidence type="ECO:0000313" key="13">
    <source>
        <dbReference type="EMBL" id="KAF2101192.1"/>
    </source>
</evidence>
<feature type="chain" id="PRO_5040389467" description="Mannan endo-1,6-alpha-mannosidase" evidence="12">
    <location>
        <begin position="20"/>
        <end position="447"/>
    </location>
</feature>
<evidence type="ECO:0000256" key="9">
    <source>
        <dbReference type="ARBA" id="ARBA00023295"/>
    </source>
</evidence>
<dbReference type="Pfam" id="PF03663">
    <property type="entry name" value="Glyco_hydro_76"/>
    <property type="match status" value="1"/>
</dbReference>
<name>A0A9P4IMJ2_9PEZI</name>
<dbReference type="InterPro" id="IPR008928">
    <property type="entry name" value="6-hairpin_glycosidase_sf"/>
</dbReference>
<feature type="region of interest" description="Disordered" evidence="11">
    <location>
        <begin position="398"/>
        <end position="435"/>
    </location>
</feature>
<sequence>MRLFSSIASALLVASTTHALDIDVSSSDSISNAAKAVAKGLMANYTGDQKGQIPGIFTSKPPAQKGSSGEYFWWSFGAIFDAMVDYQYYTGDGQYNNAVQQALLWQVGPSDDYLPPNQTTSEGNDDQTTWGFAAMTAAERNFSAPPSGSPSWLKIAQNVFDDQAGRWDKETCKGGLRWQIFTFNSGYNYKNTIANGQFLQLAARLYAQTGNQTYATWAEEVYTWAQSVGLVNEDGSVYDGAQTEDDCSQINRIQFSMNSGVWLYGSAVMANATKGSRSWTLRAQSILNHASSIYLNDSIIVETACENTDACTQDQHFYKGAFARDLARTVEAMPSTADTIKPILQTNAKAAAQVGCKNADNCVFVWTAAKNDEGSDLGSQFSALQVIQSNLVSQAKATANTSSSDSGSGSDSGSSNTSSSASGTASGTTGGTAAPTGAASLVLRLGS</sequence>
<dbReference type="OrthoDB" id="4187847at2759"/>
<keyword evidence="7" id="KW-0472">Membrane</keyword>
<evidence type="ECO:0000256" key="4">
    <source>
        <dbReference type="ARBA" id="ARBA00012350"/>
    </source>
</evidence>
<reference evidence="13" key="1">
    <citation type="journal article" date="2020" name="Stud. Mycol.">
        <title>101 Dothideomycetes genomes: a test case for predicting lifestyles and emergence of pathogens.</title>
        <authorList>
            <person name="Haridas S."/>
            <person name="Albert R."/>
            <person name="Binder M."/>
            <person name="Bloem J."/>
            <person name="Labutti K."/>
            <person name="Salamov A."/>
            <person name="Andreopoulos B."/>
            <person name="Baker S."/>
            <person name="Barry K."/>
            <person name="Bills G."/>
            <person name="Bluhm B."/>
            <person name="Cannon C."/>
            <person name="Castanera R."/>
            <person name="Culley D."/>
            <person name="Daum C."/>
            <person name="Ezra D."/>
            <person name="Gonzalez J."/>
            <person name="Henrissat B."/>
            <person name="Kuo A."/>
            <person name="Liang C."/>
            <person name="Lipzen A."/>
            <person name="Lutzoni F."/>
            <person name="Magnuson J."/>
            <person name="Mondo S."/>
            <person name="Nolan M."/>
            <person name="Ohm R."/>
            <person name="Pangilinan J."/>
            <person name="Park H.-J."/>
            <person name="Ramirez L."/>
            <person name="Alfaro M."/>
            <person name="Sun H."/>
            <person name="Tritt A."/>
            <person name="Yoshinaga Y."/>
            <person name="Zwiers L.-H."/>
            <person name="Turgeon B."/>
            <person name="Goodwin S."/>
            <person name="Spatafora J."/>
            <person name="Crous P."/>
            <person name="Grigoriev I."/>
        </authorList>
    </citation>
    <scope>NUCLEOTIDE SEQUENCE</scope>
    <source>
        <strain evidence="13">CBS 133067</strain>
    </source>
</reference>
<keyword evidence="8" id="KW-0325">Glycoprotein</keyword>
<dbReference type="PIRSF" id="PIRSF016302">
    <property type="entry name" value="Man_a_manosd"/>
    <property type="match status" value="1"/>
</dbReference>
<comment type="caution">
    <text evidence="13">The sequence shown here is derived from an EMBL/GenBank/DDBJ whole genome shotgun (WGS) entry which is preliminary data.</text>
</comment>
<evidence type="ECO:0000256" key="5">
    <source>
        <dbReference type="ARBA" id="ARBA00022729"/>
    </source>
</evidence>
<evidence type="ECO:0000256" key="7">
    <source>
        <dbReference type="ARBA" id="ARBA00023136"/>
    </source>
</evidence>
<dbReference type="EC" id="3.2.1.101" evidence="4 10"/>
<dbReference type="GO" id="GO:0009272">
    <property type="term" value="P:fungal-type cell wall biogenesis"/>
    <property type="evidence" value="ECO:0007669"/>
    <property type="project" value="TreeGrafter"/>
</dbReference>
<dbReference type="AlphaFoldDB" id="A0A9P4IMJ2"/>
<dbReference type="InterPro" id="IPR014480">
    <property type="entry name" value="Mannan-1_6-alpha_mannosidase"/>
</dbReference>
<evidence type="ECO:0000256" key="1">
    <source>
        <dbReference type="ARBA" id="ARBA00001452"/>
    </source>
</evidence>
<comment type="similarity">
    <text evidence="3 10">Belongs to the glycosyl hydrolase 76 family.</text>
</comment>
<dbReference type="FunFam" id="1.50.10.20:FF:000006">
    <property type="entry name" value="Mannan endo-1,6-alpha-mannosidase"/>
    <property type="match status" value="1"/>
</dbReference>
<evidence type="ECO:0000256" key="3">
    <source>
        <dbReference type="ARBA" id="ARBA00009699"/>
    </source>
</evidence>
<dbReference type="EMBL" id="ML978123">
    <property type="protein sequence ID" value="KAF2101192.1"/>
    <property type="molecule type" value="Genomic_DNA"/>
</dbReference>
<gene>
    <name evidence="13" type="ORF">NA57DRAFT_64094</name>
</gene>
<evidence type="ECO:0000256" key="2">
    <source>
        <dbReference type="ARBA" id="ARBA00004308"/>
    </source>
</evidence>
<dbReference type="PANTHER" id="PTHR12145:SF36">
    <property type="entry name" value="MANNAN ENDO-1,6-ALPHA-MANNOSIDASE DCW1"/>
    <property type="match status" value="1"/>
</dbReference>
<dbReference type="GO" id="GO:0012505">
    <property type="term" value="C:endomembrane system"/>
    <property type="evidence" value="ECO:0007669"/>
    <property type="project" value="UniProtKB-SubCell"/>
</dbReference>
<keyword evidence="9 10" id="KW-0326">Glycosidase</keyword>
<organism evidence="13 14">
    <name type="scientific">Rhizodiscina lignyota</name>
    <dbReference type="NCBI Taxonomy" id="1504668"/>
    <lineage>
        <taxon>Eukaryota</taxon>
        <taxon>Fungi</taxon>
        <taxon>Dikarya</taxon>
        <taxon>Ascomycota</taxon>
        <taxon>Pezizomycotina</taxon>
        <taxon>Dothideomycetes</taxon>
        <taxon>Pleosporomycetidae</taxon>
        <taxon>Aulographales</taxon>
        <taxon>Rhizodiscinaceae</taxon>
        <taxon>Rhizodiscina</taxon>
    </lineage>
</organism>
<proteinExistence type="inferred from homology"/>
<evidence type="ECO:0000256" key="6">
    <source>
        <dbReference type="ARBA" id="ARBA00022801"/>
    </source>
</evidence>
<evidence type="ECO:0000313" key="14">
    <source>
        <dbReference type="Proteomes" id="UP000799772"/>
    </source>
</evidence>
<dbReference type="Gene3D" id="1.50.10.20">
    <property type="match status" value="1"/>
</dbReference>
<comment type="subcellular location">
    <subcellularLocation>
        <location evidence="2">Endomembrane system</location>
    </subcellularLocation>
</comment>